<gene>
    <name evidence="2" type="ORF">P5F74_12125</name>
</gene>
<dbReference type="CDD" id="cd10447">
    <property type="entry name" value="GIY-YIG_unchar_2"/>
    <property type="match status" value="1"/>
</dbReference>
<organism evidence="2 3">
    <name type="scientific">Shouchella miscanthi</name>
    <dbReference type="NCBI Taxonomy" id="2598861"/>
    <lineage>
        <taxon>Bacteria</taxon>
        <taxon>Bacillati</taxon>
        <taxon>Bacillota</taxon>
        <taxon>Bacilli</taxon>
        <taxon>Bacillales</taxon>
        <taxon>Bacillaceae</taxon>
        <taxon>Shouchella</taxon>
    </lineage>
</organism>
<dbReference type="PROSITE" id="PS50164">
    <property type="entry name" value="GIY_YIG"/>
    <property type="match status" value="1"/>
</dbReference>
<evidence type="ECO:0000313" key="2">
    <source>
        <dbReference type="EMBL" id="MED4128885.1"/>
    </source>
</evidence>
<protein>
    <submittedName>
        <fullName evidence="2">GIY-YIG nuclease family protein</fullName>
    </submittedName>
</protein>
<evidence type="ECO:0000313" key="3">
    <source>
        <dbReference type="Proteomes" id="UP001341820"/>
    </source>
</evidence>
<dbReference type="InterPro" id="IPR000305">
    <property type="entry name" value="GIY-YIG_endonuc"/>
</dbReference>
<accession>A0ABU6NLD2</accession>
<dbReference type="RefSeq" id="WP_328237634.1">
    <property type="nucleotide sequence ID" value="NZ_JAROAS010000022.1"/>
</dbReference>
<sequence>MPNERTAMMYFPDSTHASSLKVVQEPTSQIRGFYFKKSLLAEVEKLEHANNYAVYFLISDVDEPSIYIGQSIHGIKRLKEHLKQKDFWQFGILFVTDNNSFDKQLIDFLEYEFIQRFNASTYIVENRDMRINKPNVNWYMAAAMNTFAGQITFLLEALGVTIKQAKQVESYEDEGKRTYYRAEKNHPATIYLHDGQFVITKGSTVLFPQEKLKHYKDEGKLYQKLKAKINQLIQANQAEPIDQKSARLTEDIVCPSPSYAADLCSGASKNGWEYWQGLKEERERLG</sequence>
<comment type="caution">
    <text evidence="2">The sequence shown here is derived from an EMBL/GenBank/DDBJ whole genome shotgun (WGS) entry which is preliminary data.</text>
</comment>
<reference evidence="2 3" key="1">
    <citation type="submission" date="2023-03" db="EMBL/GenBank/DDBJ databases">
        <title>Bacillus Genome Sequencing.</title>
        <authorList>
            <person name="Dunlap C."/>
        </authorList>
    </citation>
    <scope>NUCLEOTIDE SEQUENCE [LARGE SCALE GENOMIC DNA]</scope>
    <source>
        <strain evidence="2 3">B-4107</strain>
    </source>
</reference>
<feature type="domain" description="GIY-YIG" evidence="1">
    <location>
        <begin position="50"/>
        <end position="124"/>
    </location>
</feature>
<dbReference type="Proteomes" id="UP001341820">
    <property type="component" value="Unassembled WGS sequence"/>
</dbReference>
<dbReference type="EMBL" id="JAROAS010000022">
    <property type="protein sequence ID" value="MED4128885.1"/>
    <property type="molecule type" value="Genomic_DNA"/>
</dbReference>
<name>A0ABU6NLD2_9BACI</name>
<evidence type="ECO:0000259" key="1">
    <source>
        <dbReference type="PROSITE" id="PS50164"/>
    </source>
</evidence>
<keyword evidence="3" id="KW-1185">Reference proteome</keyword>
<proteinExistence type="predicted"/>